<dbReference type="Pfam" id="PF18788">
    <property type="entry name" value="DarA_N"/>
    <property type="match status" value="1"/>
</dbReference>
<protein>
    <submittedName>
        <fullName evidence="5">Uncharacterized protein</fullName>
    </submittedName>
</protein>
<evidence type="ECO:0000256" key="1">
    <source>
        <dbReference type="SAM" id="Coils"/>
    </source>
</evidence>
<dbReference type="InterPro" id="IPR021341">
    <property type="entry name" value="DUF2958"/>
</dbReference>
<dbReference type="RefSeq" id="WP_124081943.1">
    <property type="nucleotide sequence ID" value="NZ_UWPJ01000039.1"/>
</dbReference>
<proteinExistence type="predicted"/>
<feature type="compositionally biased region" description="Acidic residues" evidence="2">
    <location>
        <begin position="1120"/>
        <end position="1132"/>
    </location>
</feature>
<evidence type="ECO:0000259" key="3">
    <source>
        <dbReference type="Pfam" id="PF18788"/>
    </source>
</evidence>
<dbReference type="Pfam" id="PF18823">
    <property type="entry name" value="InPase"/>
    <property type="match status" value="1"/>
</dbReference>
<evidence type="ECO:0000313" key="5">
    <source>
        <dbReference type="EMBL" id="VCU72392.1"/>
    </source>
</evidence>
<keyword evidence="6" id="KW-1185">Reference proteome</keyword>
<feature type="coiled-coil region" evidence="1">
    <location>
        <begin position="660"/>
        <end position="687"/>
    </location>
</feature>
<gene>
    <name evidence="5" type="ORF">PIGHUM_04491</name>
</gene>
<dbReference type="EMBL" id="UWPJ01000039">
    <property type="protein sequence ID" value="VCU72392.1"/>
    <property type="molecule type" value="Genomic_DNA"/>
</dbReference>
<dbReference type="InterPro" id="IPR041140">
    <property type="entry name" value="DarA_N"/>
</dbReference>
<organism evidence="5 6">
    <name type="scientific">Pigmentiphaga humi</name>
    <dbReference type="NCBI Taxonomy" id="2478468"/>
    <lineage>
        <taxon>Bacteria</taxon>
        <taxon>Pseudomonadati</taxon>
        <taxon>Pseudomonadota</taxon>
        <taxon>Betaproteobacteria</taxon>
        <taxon>Burkholderiales</taxon>
        <taxon>Alcaligenaceae</taxon>
        <taxon>Pigmentiphaga</taxon>
    </lineage>
</organism>
<accession>A0A3P4B8L3</accession>
<dbReference type="InterPro" id="IPR041595">
    <property type="entry name" value="Inorganic_Pase"/>
</dbReference>
<evidence type="ECO:0000313" key="6">
    <source>
        <dbReference type="Proteomes" id="UP000277294"/>
    </source>
</evidence>
<feature type="region of interest" description="Disordered" evidence="2">
    <location>
        <begin position="1120"/>
        <end position="1149"/>
    </location>
</feature>
<dbReference type="OrthoDB" id="343736at2"/>
<dbReference type="Proteomes" id="UP000277294">
    <property type="component" value="Unassembled WGS sequence"/>
</dbReference>
<feature type="domain" description="Inorganic pyrophosphatase" evidence="4">
    <location>
        <begin position="28"/>
        <end position="159"/>
    </location>
</feature>
<evidence type="ECO:0000256" key="2">
    <source>
        <dbReference type="SAM" id="MobiDB-lite"/>
    </source>
</evidence>
<evidence type="ECO:0000259" key="4">
    <source>
        <dbReference type="Pfam" id="PF18823"/>
    </source>
</evidence>
<name>A0A3P4B8L3_9BURK</name>
<reference evidence="5 6" key="1">
    <citation type="submission" date="2018-10" db="EMBL/GenBank/DDBJ databases">
        <authorList>
            <person name="Criscuolo A."/>
        </authorList>
    </citation>
    <scope>NUCLEOTIDE SEQUENCE [LARGE SCALE GENOMIC DNA]</scope>
    <source>
        <strain evidence="5">DnA1</strain>
    </source>
</reference>
<feature type="domain" description="Defence against restriction A N-terminal" evidence="3">
    <location>
        <begin position="230"/>
        <end position="351"/>
    </location>
</feature>
<feature type="coiled-coil region" evidence="1">
    <location>
        <begin position="361"/>
        <end position="402"/>
    </location>
</feature>
<dbReference type="Pfam" id="PF11171">
    <property type="entry name" value="DUF2958"/>
    <property type="match status" value="1"/>
</dbReference>
<sequence>MDNLFTHIENAAHSGAFGDNDLPRPSEAECAAGNYKVGRASFHGLPVAIEQPRGTYRTGKDANGKCWVNRMAAHYGYISGTKGNDGDAVDCFIGFYPQSERVFVINQNIGGRFDEHKVMLGFPDEDSARRAYLDSYDRGWNGLASIVPCSISQLKWWLKRGDTSRPLRDLPPEGLETMTRKVQWNNDAQPLGSTLDQILYQIRCADAGEGLLMDAVTPEEITEDSDGILTFDALVSPYARLERKMELLRGIMERAGDKVKPVAMQITEPFKQRGVAHVAVIFELSDGQTVSIYFHNPDGSPGKMAPTDEVISWKWLLNKKDITIVVAPERGSDLNVREVARRIMRLSEKNSAAFQRVNARRAERMGAIQSLKNEISELETELAAAQHELEVARVETEEAQGRKNRAYAEEVQKVSSLQDAYLRATENGGTDPKTGQTKEALAAQIDGQAAKVQRLRDIANGVMPAWMSVDPTTADGYEKIRLGGEDAKAYWQDRLDALFQSRAVAVRNAMRELGWGGPTYAKSLSKAGVTASWNWEYVGAGKNVVGYFVELDNHTKEAVRDDLSMTTDEFAKYIDGLLPVSSSTTQEDPATGAPDISYRRSADGLFTTFLPNTPEGEKAWATMNATQGSEGGKVMAVHTEAVIQQIRDAGYVVAEDTKPLPSIEEVAAELEASTQQLEEQQRHLIDAYMSAWADEAAKINTAVEAVNWDAIVDGETAKAEIERLHAAANTDRPVEKASVALEAAGIKTWDERLSGLAETDGFRAQGAAIEAYRQAVDRIQAVAKEKLIESGRAALAGLDADTPLVDVARAVFASHGIDAGGGVPAIVQAIEGKDVDWAWGFLRNLENKASADIFERATGIKLAGTQRERRAQLDAWAGITPERRAEIEAQRTERREREKREDSLKWAWRDLEHMNVRVNDGSVKSGQGFLAHIFNQGFQEVVARKRGAATAYYASNGDSFTGLRNKAFNGFMKAALAYGGLRQALELVGGIESPESAGQPGEGEMSDADKIAAVDAAYQFEGATEGFKLWLHSSLNDEEYSPFVTAKAMDTAVKAHGASVDWALAAGAAMDDTGAAVVALEQSLAVLENNEPINRAEGNDEQADLEAHTAASIREAIEELSEDEYSPSEEEMGGTFDPETEAATMDSADEAGERPVAALLESLRAFLGHSATLDATSSASHVGVIKQDGKVMGRIDIAGDGKAMIYVGESGDERVKDSEGQPFMYSEDDAERMVAALLAAKQEPDAAPSAESTGQAKTRADALKVLTDTGMNKWMSEAQNKAVIDGLMGEEWQFFADKMKELAATIANMPKTYDQDGKGEEAIAHLHYFRGSGDWYITEKDMEGVGTEQAFGLADLYGDGGELGYISIQELREAGVELDFHFTPKAVREVRKKPSEAAPPAASESETKAVDRALFQSVIDGTAPNMLAPELADELEIAYLRNQSDPELAALFEQAVIAYQAAMMAATSSLA</sequence>
<keyword evidence="1" id="KW-0175">Coiled coil</keyword>